<dbReference type="InterPro" id="IPR015815">
    <property type="entry name" value="HIBADH-related"/>
</dbReference>
<feature type="domain" description="6-phosphogluconate dehydrogenase NADP-binding" evidence="3">
    <location>
        <begin position="3"/>
        <end position="161"/>
    </location>
</feature>
<dbReference type="SUPFAM" id="SSF51735">
    <property type="entry name" value="NAD(P)-binding Rossmann-fold domains"/>
    <property type="match status" value="1"/>
</dbReference>
<proteinExistence type="predicted"/>
<dbReference type="RefSeq" id="WP_066624951.1">
    <property type="nucleotide sequence ID" value="NZ_JBHSYQ010000003.1"/>
</dbReference>
<evidence type="ECO:0000313" key="6">
    <source>
        <dbReference type="Proteomes" id="UP001596405"/>
    </source>
</evidence>
<dbReference type="SUPFAM" id="SSF48179">
    <property type="entry name" value="6-phosphogluconate dehydrogenase C-terminal domain-like"/>
    <property type="match status" value="1"/>
</dbReference>
<dbReference type="Pfam" id="PF14833">
    <property type="entry name" value="NAD_binding_11"/>
    <property type="match status" value="1"/>
</dbReference>
<dbReference type="PROSITE" id="PS00895">
    <property type="entry name" value="3_HYDROXYISOBUT_DH"/>
    <property type="match status" value="1"/>
</dbReference>
<dbReference type="InterPro" id="IPR013328">
    <property type="entry name" value="6PGD_dom2"/>
</dbReference>
<dbReference type="GO" id="GO:0016491">
    <property type="term" value="F:oxidoreductase activity"/>
    <property type="evidence" value="ECO:0007669"/>
    <property type="project" value="UniProtKB-KW"/>
</dbReference>
<dbReference type="PIRSF" id="PIRSF000103">
    <property type="entry name" value="HIBADH"/>
    <property type="match status" value="1"/>
</dbReference>
<dbReference type="InterPro" id="IPR036291">
    <property type="entry name" value="NAD(P)-bd_dom_sf"/>
</dbReference>
<dbReference type="PANTHER" id="PTHR43580">
    <property type="entry name" value="OXIDOREDUCTASE GLYR1-RELATED"/>
    <property type="match status" value="1"/>
</dbReference>
<gene>
    <name evidence="5" type="ORF">ACFQHR_09550</name>
</gene>
<dbReference type="InterPro" id="IPR002204">
    <property type="entry name" value="3-OH-isobutyrate_DH-rel_CS"/>
</dbReference>
<evidence type="ECO:0000256" key="2">
    <source>
        <dbReference type="ARBA" id="ARBA00023027"/>
    </source>
</evidence>
<reference evidence="6" key="1">
    <citation type="journal article" date="2019" name="Int. J. Syst. Evol. Microbiol.">
        <title>The Global Catalogue of Microorganisms (GCM) 10K type strain sequencing project: providing services to taxonomists for standard genome sequencing and annotation.</title>
        <authorList>
            <consortium name="The Broad Institute Genomics Platform"/>
            <consortium name="The Broad Institute Genome Sequencing Center for Infectious Disease"/>
            <person name="Wu L."/>
            <person name="Ma J."/>
        </authorList>
    </citation>
    <scope>NUCLEOTIDE SEQUENCE [LARGE SCALE GENOMIC DNA]</scope>
    <source>
        <strain evidence="6">CGMCC 4.7393</strain>
    </source>
</reference>
<evidence type="ECO:0000313" key="5">
    <source>
        <dbReference type="EMBL" id="MFC6997872.1"/>
    </source>
</evidence>
<dbReference type="InterPro" id="IPR006115">
    <property type="entry name" value="6PGDH_NADP-bd"/>
</dbReference>
<feature type="domain" description="3-hydroxyisobutyrate dehydrogenase-like NAD-binding" evidence="4">
    <location>
        <begin position="164"/>
        <end position="283"/>
    </location>
</feature>
<dbReference type="InterPro" id="IPR029154">
    <property type="entry name" value="HIBADH-like_NADP-bd"/>
</dbReference>
<dbReference type="Gene3D" id="3.40.50.720">
    <property type="entry name" value="NAD(P)-binding Rossmann-like Domain"/>
    <property type="match status" value="1"/>
</dbReference>
<dbReference type="EMBL" id="JBHSYQ010000003">
    <property type="protein sequence ID" value="MFC6997872.1"/>
    <property type="molecule type" value="Genomic_DNA"/>
</dbReference>
<evidence type="ECO:0000259" key="3">
    <source>
        <dbReference type="Pfam" id="PF03446"/>
    </source>
</evidence>
<dbReference type="Pfam" id="PF03446">
    <property type="entry name" value="NAD_binding_2"/>
    <property type="match status" value="1"/>
</dbReference>
<dbReference type="EC" id="1.1.-.-" evidence="5"/>
<dbReference type="InterPro" id="IPR008927">
    <property type="entry name" value="6-PGluconate_DH-like_C_sf"/>
</dbReference>
<protein>
    <submittedName>
        <fullName evidence="5">NAD(P)-dependent oxidoreductase</fullName>
        <ecNumber evidence="5">1.1.-.-</ecNumber>
    </submittedName>
</protein>
<keyword evidence="1 5" id="KW-0560">Oxidoreductase</keyword>
<dbReference type="PANTHER" id="PTHR43580:SF2">
    <property type="entry name" value="CYTOKINE-LIKE NUCLEAR FACTOR N-PAC"/>
    <property type="match status" value="1"/>
</dbReference>
<dbReference type="Gene3D" id="1.10.1040.10">
    <property type="entry name" value="N-(1-d-carboxylethyl)-l-norvaline Dehydrogenase, domain 2"/>
    <property type="match status" value="1"/>
</dbReference>
<evidence type="ECO:0000259" key="4">
    <source>
        <dbReference type="Pfam" id="PF14833"/>
    </source>
</evidence>
<comment type="caution">
    <text evidence="5">The sequence shown here is derived from an EMBL/GenBank/DDBJ whole genome shotgun (WGS) entry which is preliminary data.</text>
</comment>
<sequence>MKAGFIGLGIMGSRMAANLQKAGFDLVVYNRTKEKAEELVKGGATLANSPEEVGKQCRVVFTMLSTPEAVEEVALGRDGFLKELPGNSLWVDCSTVNPSFSQRMAQVALKMGHRFLDAPVSGSLKPAQNGELIFLIGGEAKDVDEVRPFLDAMGKAVNHVGPHGQGASMKMVNNMLFGQVMVAFAEALRLGTSLGISEETLCQTLMNSPGGAPFLKVKEQKLLTRDFSPEFPLEWMHKDLHLASVTAYEKEVALPALQAAKELFAMAKTAGLSEQDFSAVYEFINPKNSK</sequence>
<dbReference type="Proteomes" id="UP001596405">
    <property type="component" value="Unassembled WGS sequence"/>
</dbReference>
<keyword evidence="2" id="KW-0520">NAD</keyword>
<name>A0ABW2DMV2_9BACT</name>
<evidence type="ECO:0000256" key="1">
    <source>
        <dbReference type="ARBA" id="ARBA00023002"/>
    </source>
</evidence>
<accession>A0ABW2DMV2</accession>
<dbReference type="InterPro" id="IPR051265">
    <property type="entry name" value="HIBADH-related_NP60_sf"/>
</dbReference>
<organism evidence="5 6">
    <name type="scientific">Rufibacter roseus</name>
    <dbReference type="NCBI Taxonomy" id="1567108"/>
    <lineage>
        <taxon>Bacteria</taxon>
        <taxon>Pseudomonadati</taxon>
        <taxon>Bacteroidota</taxon>
        <taxon>Cytophagia</taxon>
        <taxon>Cytophagales</taxon>
        <taxon>Hymenobacteraceae</taxon>
        <taxon>Rufibacter</taxon>
    </lineage>
</organism>
<keyword evidence="6" id="KW-1185">Reference proteome</keyword>